<gene>
    <name evidence="1" type="ORF">CCUS01_06994</name>
</gene>
<name>A0AAI9V2X0_9PEZI</name>
<accession>A0AAI9V2X0</accession>
<dbReference type="AlphaFoldDB" id="A0AAI9V2X0"/>
<comment type="caution">
    <text evidence="1">The sequence shown here is derived from an EMBL/GenBank/DDBJ whole genome shotgun (WGS) entry which is preliminary data.</text>
</comment>
<protein>
    <submittedName>
        <fullName evidence="1">Uncharacterized protein</fullName>
    </submittedName>
</protein>
<proteinExistence type="predicted"/>
<evidence type="ECO:0000313" key="1">
    <source>
        <dbReference type="EMBL" id="KAK1467727.1"/>
    </source>
</evidence>
<evidence type="ECO:0000313" key="2">
    <source>
        <dbReference type="Proteomes" id="UP001239213"/>
    </source>
</evidence>
<dbReference type="Proteomes" id="UP001239213">
    <property type="component" value="Unassembled WGS sequence"/>
</dbReference>
<reference evidence="1" key="1">
    <citation type="submission" date="2016-11" db="EMBL/GenBank/DDBJ databases">
        <title>The genome sequence of Colletotrichum cuscutae.</title>
        <authorList>
            <person name="Baroncelli R."/>
        </authorList>
    </citation>
    <scope>NUCLEOTIDE SEQUENCE</scope>
    <source>
        <strain evidence="1">IMI 304802</strain>
    </source>
</reference>
<dbReference type="EMBL" id="MPDP01000256">
    <property type="protein sequence ID" value="KAK1467727.1"/>
    <property type="molecule type" value="Genomic_DNA"/>
</dbReference>
<organism evidence="1 2">
    <name type="scientific">Colletotrichum cuscutae</name>
    <dbReference type="NCBI Taxonomy" id="1209917"/>
    <lineage>
        <taxon>Eukaryota</taxon>
        <taxon>Fungi</taxon>
        <taxon>Dikarya</taxon>
        <taxon>Ascomycota</taxon>
        <taxon>Pezizomycotina</taxon>
        <taxon>Sordariomycetes</taxon>
        <taxon>Hypocreomycetidae</taxon>
        <taxon>Glomerellales</taxon>
        <taxon>Glomerellaceae</taxon>
        <taxon>Colletotrichum</taxon>
        <taxon>Colletotrichum acutatum species complex</taxon>
    </lineage>
</organism>
<keyword evidence="2" id="KW-1185">Reference proteome</keyword>
<sequence>MVTTSCLGRPHYFSPFNTHCIAASCPKTGVPTTRPISGSISWTQDFCLEVPLFPTLRSLMHSLGKTQHARIIYLSCDFCAKKLSTTLGNTCVKGSYRLKAYCRIGSLIRPRYTDNCAGAN</sequence>